<dbReference type="OrthoDB" id="5046242at2759"/>
<dbReference type="GO" id="GO:0006338">
    <property type="term" value="P:chromatin remodeling"/>
    <property type="evidence" value="ECO:0007669"/>
    <property type="project" value="TreeGrafter"/>
</dbReference>
<dbReference type="EMBL" id="CDMC01000010">
    <property type="protein sequence ID" value="CEL07873.1"/>
    <property type="molecule type" value="Genomic_DNA"/>
</dbReference>
<dbReference type="STRING" id="454130.A0A0U5G7E5"/>
<dbReference type="Pfam" id="PF01593">
    <property type="entry name" value="Amino_oxidase"/>
    <property type="match status" value="2"/>
</dbReference>
<protein>
    <recommendedName>
        <fullName evidence="1">Amine oxidase domain-containing protein</fullName>
    </recommendedName>
</protein>
<evidence type="ECO:0000313" key="3">
    <source>
        <dbReference type="Proteomes" id="UP000054771"/>
    </source>
</evidence>
<dbReference type="GO" id="GO:0016491">
    <property type="term" value="F:oxidoreductase activity"/>
    <property type="evidence" value="ECO:0007669"/>
    <property type="project" value="InterPro"/>
</dbReference>
<dbReference type="GO" id="GO:0003682">
    <property type="term" value="F:chromatin binding"/>
    <property type="evidence" value="ECO:0007669"/>
    <property type="project" value="TreeGrafter"/>
</dbReference>
<dbReference type="AlphaFoldDB" id="A0A0U5G7E5"/>
<dbReference type="OMA" id="YVTFPRA"/>
<proteinExistence type="predicted"/>
<evidence type="ECO:0000259" key="1">
    <source>
        <dbReference type="Pfam" id="PF01593"/>
    </source>
</evidence>
<dbReference type="PANTHER" id="PTHR10742">
    <property type="entry name" value="FLAVIN MONOAMINE OXIDASE"/>
    <property type="match status" value="1"/>
</dbReference>
<dbReference type="Gene3D" id="3.90.660.10">
    <property type="match status" value="1"/>
</dbReference>
<dbReference type="PANTHER" id="PTHR10742:SF414">
    <property type="entry name" value="CONTAINING AMINE OXIDASE, PUTATIVE (AFU_ORTHOLOGUE AFUA_3G12150)-RELATED"/>
    <property type="match status" value="1"/>
</dbReference>
<keyword evidence="3" id="KW-1185">Reference proteome</keyword>
<dbReference type="SUPFAM" id="SSF54373">
    <property type="entry name" value="FAD-linked reductases, C-terminal domain"/>
    <property type="match status" value="1"/>
</dbReference>
<accession>A0A0U5G7E5</accession>
<dbReference type="InterPro" id="IPR036188">
    <property type="entry name" value="FAD/NAD-bd_sf"/>
</dbReference>
<dbReference type="InterPro" id="IPR050281">
    <property type="entry name" value="Flavin_monoamine_oxidase"/>
</dbReference>
<sequence>MARRPHVAVIGAGFAGLRCADILIQNGAQVTIFEARDRVGGRVHQSMAGDHLVDMGPNWIHGTGTNPFVNIAEATGTALEDFEGAQAIFSPAGELLDEQLTTKISEFLWSTIEEAFKYSNSYKDSIPADKSLLDFIRERIEETDFSTEEKKLCIESCRLWGAYVGDPIERQSLKFFCLEECIDGNNYFVASTYKEILKHVSKTALEHADIRYNQPIVKIESKQIIQGTNTSRKITLTTKSGESQTFDEVVVTCPLGWLKRNKSAFTPELPPRLSRAIDSISYGRLEKIYVTFPRAWWHSDNANLVTIPVSADTPEAGKATTTHGLTFAQFLDPTYTTHPEHILWNQECLSMAALPGNTAHPTLLFYTYGPCATHIVDQLTSLPQAQEDPSSASYQSASHSLLKSILEPFYSRLHAYCASSPDCQPLAFTATTWQADPYAGNGSYCNFQVGLEEGDRDIEVLRAGMGLDRGVWFAGEHTAPFVALGTTTGAFWSGERAAGQVCALYSLGRVGMGVERDDSLPSASVSGGSAGGSE</sequence>
<feature type="domain" description="Amine oxidase" evidence="1">
    <location>
        <begin position="14"/>
        <end position="318"/>
    </location>
</feature>
<dbReference type="GO" id="GO:0050660">
    <property type="term" value="F:flavin adenine dinucleotide binding"/>
    <property type="evidence" value="ECO:0007669"/>
    <property type="project" value="TreeGrafter"/>
</dbReference>
<evidence type="ECO:0000313" key="2">
    <source>
        <dbReference type="EMBL" id="CEL07873.1"/>
    </source>
</evidence>
<dbReference type="Proteomes" id="UP000054771">
    <property type="component" value="Unassembled WGS sequence"/>
</dbReference>
<dbReference type="Gene3D" id="3.50.50.60">
    <property type="entry name" value="FAD/NAD(P)-binding domain"/>
    <property type="match status" value="1"/>
</dbReference>
<reference evidence="3" key="1">
    <citation type="journal article" date="2016" name="Genome Announc.">
        <title>Draft genome sequences of fungus Aspergillus calidoustus.</title>
        <authorList>
            <person name="Horn F."/>
            <person name="Linde J."/>
            <person name="Mattern D.J."/>
            <person name="Walther G."/>
            <person name="Guthke R."/>
            <person name="Scherlach K."/>
            <person name="Martin K."/>
            <person name="Brakhage A.A."/>
            <person name="Petzke L."/>
            <person name="Valiante V."/>
        </authorList>
    </citation>
    <scope>NUCLEOTIDE SEQUENCE [LARGE SCALE GENOMIC DNA]</scope>
    <source>
        <strain evidence="3">SF006504</strain>
    </source>
</reference>
<dbReference type="PRINTS" id="PR00419">
    <property type="entry name" value="ADXRDTASE"/>
</dbReference>
<dbReference type="InterPro" id="IPR002937">
    <property type="entry name" value="Amino_oxidase"/>
</dbReference>
<feature type="domain" description="Amine oxidase" evidence="1">
    <location>
        <begin position="424"/>
        <end position="501"/>
    </location>
</feature>
<organism evidence="2 3">
    <name type="scientific">Aspergillus calidoustus</name>
    <dbReference type="NCBI Taxonomy" id="454130"/>
    <lineage>
        <taxon>Eukaryota</taxon>
        <taxon>Fungi</taxon>
        <taxon>Dikarya</taxon>
        <taxon>Ascomycota</taxon>
        <taxon>Pezizomycotina</taxon>
        <taxon>Eurotiomycetes</taxon>
        <taxon>Eurotiomycetidae</taxon>
        <taxon>Eurotiales</taxon>
        <taxon>Aspergillaceae</taxon>
        <taxon>Aspergillus</taxon>
        <taxon>Aspergillus subgen. Nidulantes</taxon>
    </lineage>
</organism>
<gene>
    <name evidence="2" type="ORF">ASPCAL11027</name>
</gene>
<dbReference type="SUPFAM" id="SSF51905">
    <property type="entry name" value="FAD/NAD(P)-binding domain"/>
    <property type="match status" value="1"/>
</dbReference>
<name>A0A0U5G7E5_ASPCI</name>